<comment type="subcellular location">
    <subcellularLocation>
        <location evidence="1">Cell membrane</location>
        <topology evidence="1">Multi-pass membrane protein</topology>
    </subcellularLocation>
</comment>
<keyword evidence="4" id="KW-1003">Cell membrane</keyword>
<dbReference type="PROSITE" id="PS00456">
    <property type="entry name" value="NA_SOLUT_SYMP_1"/>
    <property type="match status" value="1"/>
</dbReference>
<gene>
    <name evidence="15" type="ORF">GT409_10410</name>
</gene>
<protein>
    <submittedName>
        <fullName evidence="15">Sodium/solute symporter</fullName>
    </submittedName>
</protein>
<evidence type="ECO:0000313" key="16">
    <source>
        <dbReference type="Proteomes" id="UP000464954"/>
    </source>
</evidence>
<evidence type="ECO:0000313" key="15">
    <source>
        <dbReference type="EMBL" id="QHI69845.1"/>
    </source>
</evidence>
<evidence type="ECO:0000256" key="9">
    <source>
        <dbReference type="ARBA" id="ARBA00023136"/>
    </source>
</evidence>
<evidence type="ECO:0000256" key="8">
    <source>
        <dbReference type="ARBA" id="ARBA00023065"/>
    </source>
</evidence>
<dbReference type="Proteomes" id="UP000464954">
    <property type="component" value="Chromosome"/>
</dbReference>
<keyword evidence="8" id="KW-0406">Ion transport</keyword>
<keyword evidence="10" id="KW-0325">Glycoprotein</keyword>
<evidence type="ECO:0000256" key="10">
    <source>
        <dbReference type="ARBA" id="ARBA00023180"/>
    </source>
</evidence>
<evidence type="ECO:0000256" key="4">
    <source>
        <dbReference type="ARBA" id="ARBA00022475"/>
    </source>
</evidence>
<dbReference type="RefSeq" id="WP_160629027.1">
    <property type="nucleotide sequence ID" value="NZ_CP047593.1"/>
</dbReference>
<keyword evidence="11" id="KW-0739">Sodium transport</keyword>
<feature type="transmembrane region" description="Helical" evidence="14">
    <location>
        <begin position="82"/>
        <end position="100"/>
    </location>
</feature>
<feature type="transmembrane region" description="Helical" evidence="14">
    <location>
        <begin position="372"/>
        <end position="393"/>
    </location>
</feature>
<dbReference type="GO" id="GO:0098660">
    <property type="term" value="P:inorganic ion transmembrane transport"/>
    <property type="evidence" value="ECO:0007669"/>
    <property type="project" value="UniProtKB-ARBA"/>
</dbReference>
<evidence type="ECO:0000256" key="3">
    <source>
        <dbReference type="ARBA" id="ARBA00022448"/>
    </source>
</evidence>
<evidence type="ECO:0000256" key="14">
    <source>
        <dbReference type="SAM" id="Phobius"/>
    </source>
</evidence>
<keyword evidence="7" id="KW-0915">Sodium</keyword>
<evidence type="ECO:0000256" key="1">
    <source>
        <dbReference type="ARBA" id="ARBA00004651"/>
    </source>
</evidence>
<feature type="transmembrane region" description="Helical" evidence="14">
    <location>
        <begin position="154"/>
        <end position="174"/>
    </location>
</feature>
<evidence type="ECO:0000256" key="11">
    <source>
        <dbReference type="ARBA" id="ARBA00023201"/>
    </source>
</evidence>
<dbReference type="NCBIfam" id="TIGR00813">
    <property type="entry name" value="sss"/>
    <property type="match status" value="1"/>
</dbReference>
<dbReference type="GO" id="GO:0015293">
    <property type="term" value="F:symporter activity"/>
    <property type="evidence" value="ECO:0007669"/>
    <property type="project" value="TreeGrafter"/>
</dbReference>
<dbReference type="PANTHER" id="PTHR42985:SF40">
    <property type="entry name" value="LD47995P-RELATED"/>
    <property type="match status" value="1"/>
</dbReference>
<dbReference type="GO" id="GO:0005886">
    <property type="term" value="C:plasma membrane"/>
    <property type="evidence" value="ECO:0007669"/>
    <property type="project" value="UniProtKB-SubCell"/>
</dbReference>
<reference evidence="15 16" key="1">
    <citation type="submission" date="2020-01" db="EMBL/GenBank/DDBJ databases">
        <title>Ponticoccus aerotolerans gen. nov., sp. nov., an anaerobic bacterium and proposal of Ponticoccusceae fam. nov., Ponticoccusles ord. nov. and Ponticoccuse classis nov. in the phylum Kiritimatiellaeota.</title>
        <authorList>
            <person name="Zhou L.Y."/>
            <person name="Du Z.J."/>
        </authorList>
    </citation>
    <scope>NUCLEOTIDE SEQUENCE [LARGE SCALE GENOMIC DNA]</scope>
    <source>
        <strain evidence="15 16">S-5007</strain>
    </source>
</reference>
<keyword evidence="16" id="KW-1185">Reference proteome</keyword>
<keyword evidence="6 14" id="KW-1133">Transmembrane helix</keyword>
<feature type="transmembrane region" description="Helical" evidence="14">
    <location>
        <begin position="227"/>
        <end position="249"/>
    </location>
</feature>
<dbReference type="PROSITE" id="PS50283">
    <property type="entry name" value="NA_SOLUT_SYMP_3"/>
    <property type="match status" value="1"/>
</dbReference>
<sequence>MTESIHLLDYGIIGLYLLAMLIIGWLCSRKNKSSDEYFMARSSMPGWATGFSLMATMISSMSFLATPGFAFKENWRYIPTNFLFLIAAFMGIYIFMPIFRRSGIASGYEYLERRFGSWARIYTATGYVLMQSARLGLVTYTVSLPLQILTGLPLPLLIVLVGVVVAAYTIAGGLRAVIWTDMVQGIGLMIGALICVPIVLKGIPGGVGELFSIAHQDGKLSLGDFDFTVAKITFWVMILPAIFNQLWCVEQATIQRYVAPKTEKEAKKAIWLGVLMVIPMWVYFSALGTGLYVFYKLNPEPLLDGMVAEQVLPFFILTQVPAGLAGVVIIGLLAAAQSSLSSSISASASIVTTDFYRRFFVKERSEEHYLTASRWISCVFGVVMIGLALLIYYMRTMTIQDLNTMIQSIFSCGIFALFMLGILTKRVENRAALSCSLVTLALVVSWLVIDAKIPSLAGYLPHKFWMPILSNLFLFASAFGASYLVREQRRLDLKNLTLRTMKNER</sequence>
<feature type="transmembrane region" description="Helical" evidence="14">
    <location>
        <begin position="270"/>
        <end position="294"/>
    </location>
</feature>
<keyword evidence="5 14" id="KW-0812">Transmembrane</keyword>
<feature type="transmembrane region" description="Helical" evidence="14">
    <location>
        <begin position="6"/>
        <end position="26"/>
    </location>
</feature>
<feature type="transmembrane region" description="Helical" evidence="14">
    <location>
        <begin position="186"/>
        <end position="207"/>
    </location>
</feature>
<dbReference type="PANTHER" id="PTHR42985">
    <property type="entry name" value="SODIUM-COUPLED MONOCARBOXYLATE TRANSPORTER"/>
    <property type="match status" value="1"/>
</dbReference>
<dbReference type="GO" id="GO:0015075">
    <property type="term" value="F:monoatomic ion transmembrane transporter activity"/>
    <property type="evidence" value="ECO:0007669"/>
    <property type="project" value="UniProtKB-ARBA"/>
</dbReference>
<feature type="transmembrane region" description="Helical" evidence="14">
    <location>
        <begin position="121"/>
        <end position="142"/>
    </location>
</feature>
<evidence type="ECO:0000256" key="5">
    <source>
        <dbReference type="ARBA" id="ARBA00022692"/>
    </source>
</evidence>
<keyword evidence="3" id="KW-0813">Transport</keyword>
<organism evidence="15 16">
    <name type="scientific">Tichowtungia aerotolerans</name>
    <dbReference type="NCBI Taxonomy" id="2697043"/>
    <lineage>
        <taxon>Bacteria</taxon>
        <taxon>Pseudomonadati</taxon>
        <taxon>Kiritimatiellota</taxon>
        <taxon>Tichowtungiia</taxon>
        <taxon>Tichowtungiales</taxon>
        <taxon>Tichowtungiaceae</taxon>
        <taxon>Tichowtungia</taxon>
    </lineage>
</organism>
<dbReference type="EMBL" id="CP047593">
    <property type="protein sequence ID" value="QHI69845.1"/>
    <property type="molecule type" value="Genomic_DNA"/>
</dbReference>
<dbReference type="InterPro" id="IPR018212">
    <property type="entry name" value="Na/solute_symporter_CS"/>
</dbReference>
<evidence type="ECO:0000256" key="2">
    <source>
        <dbReference type="ARBA" id="ARBA00006434"/>
    </source>
</evidence>
<dbReference type="InterPro" id="IPR001734">
    <property type="entry name" value="Na/solute_symporter"/>
</dbReference>
<evidence type="ECO:0000256" key="12">
    <source>
        <dbReference type="ARBA" id="ARBA00036099"/>
    </source>
</evidence>
<feature type="transmembrane region" description="Helical" evidence="14">
    <location>
        <begin position="464"/>
        <end position="485"/>
    </location>
</feature>
<accession>A0A6P1MFJ8</accession>
<name>A0A6P1MFJ8_9BACT</name>
<comment type="catalytic activity">
    <reaction evidence="12">
        <text>iodide(out) + 2 Na(+)(out) = iodide(in) + 2 Na(+)(in)</text>
        <dbReference type="Rhea" id="RHEA:71207"/>
        <dbReference type="ChEBI" id="CHEBI:16382"/>
        <dbReference type="ChEBI" id="CHEBI:29101"/>
    </reaction>
</comment>
<feature type="transmembrane region" description="Helical" evidence="14">
    <location>
        <begin position="431"/>
        <end position="449"/>
    </location>
</feature>
<feature type="transmembrane region" description="Helical" evidence="14">
    <location>
        <begin position="47"/>
        <end position="70"/>
    </location>
</feature>
<dbReference type="InterPro" id="IPR038377">
    <property type="entry name" value="Na/Glc_symporter_sf"/>
</dbReference>
<evidence type="ECO:0000256" key="13">
    <source>
        <dbReference type="RuleBase" id="RU362091"/>
    </source>
</evidence>
<evidence type="ECO:0000256" key="6">
    <source>
        <dbReference type="ARBA" id="ARBA00022989"/>
    </source>
</evidence>
<dbReference type="KEGG" id="taer:GT409_10410"/>
<dbReference type="Gene3D" id="1.20.1730.10">
    <property type="entry name" value="Sodium/glucose cotransporter"/>
    <property type="match status" value="1"/>
</dbReference>
<dbReference type="Pfam" id="PF00474">
    <property type="entry name" value="SSF"/>
    <property type="match status" value="1"/>
</dbReference>
<dbReference type="GO" id="GO:0006814">
    <property type="term" value="P:sodium ion transport"/>
    <property type="evidence" value="ECO:0007669"/>
    <property type="project" value="UniProtKB-KW"/>
</dbReference>
<feature type="transmembrane region" description="Helical" evidence="14">
    <location>
        <begin position="314"/>
        <end position="335"/>
    </location>
</feature>
<evidence type="ECO:0000256" key="7">
    <source>
        <dbReference type="ARBA" id="ARBA00023053"/>
    </source>
</evidence>
<proteinExistence type="inferred from homology"/>
<dbReference type="AlphaFoldDB" id="A0A6P1MFJ8"/>
<keyword evidence="9 14" id="KW-0472">Membrane</keyword>
<dbReference type="InterPro" id="IPR051163">
    <property type="entry name" value="Sodium:Solute_Symporter_SSF"/>
</dbReference>
<comment type="similarity">
    <text evidence="2 13">Belongs to the sodium:solute symporter (SSF) (TC 2.A.21) family.</text>
</comment>
<feature type="transmembrane region" description="Helical" evidence="14">
    <location>
        <begin position="405"/>
        <end position="424"/>
    </location>
</feature>